<reference evidence="8" key="1">
    <citation type="submission" date="2015-01" db="EMBL/GenBank/DDBJ databases">
        <title>The Genome Sequence of Cladophialophora bantiana CBS 173.52.</title>
        <authorList>
            <consortium name="The Broad Institute Genomics Platform"/>
            <person name="Cuomo C."/>
            <person name="de Hoog S."/>
            <person name="Gorbushina A."/>
            <person name="Stielow B."/>
            <person name="Teixiera M."/>
            <person name="Abouelleil A."/>
            <person name="Chapman S.B."/>
            <person name="Priest M."/>
            <person name="Young S.K."/>
            <person name="Wortman J."/>
            <person name="Nusbaum C."/>
            <person name="Birren B."/>
        </authorList>
    </citation>
    <scope>NUCLEOTIDE SEQUENCE [LARGE SCALE GENOMIC DNA]</scope>
    <source>
        <strain evidence="8">CBS 173.52</strain>
    </source>
</reference>
<evidence type="ECO:0000256" key="2">
    <source>
        <dbReference type="ARBA" id="ARBA00023015"/>
    </source>
</evidence>
<dbReference type="CDD" id="cd00067">
    <property type="entry name" value="GAL4"/>
    <property type="match status" value="1"/>
</dbReference>
<dbReference type="EMBL" id="KN847001">
    <property type="protein sequence ID" value="KIW87817.1"/>
    <property type="molecule type" value="Genomic_DNA"/>
</dbReference>
<dbReference type="InterPro" id="IPR007219">
    <property type="entry name" value="XnlR_reg_dom"/>
</dbReference>
<sequence>MTPAPVASSKKRPLPRARHACLRCRKQKLRCDDTRPCALCLRVGVECRERPENRGLVKPSAGLAGSTDTSTIGQFDDEQQPAPSPRTSIPLGRQSSPVQVLSHKTQSSSSVRSPQEPGRRLSEVYRERTSTYEVVDQLFREHNSAARLFHSTDAIPGSSPDVRSSEASGHYLPISDVLGMELPPSHVIDYALESYSDSVHWFMLLFHGPSLRAELQGLTATGFVRADRMSFSVLVLLVIGIGAKYATKSEAEEICPGVDMDSLGNTLIHKVEERLLGVFDQANIEAVQISILLSSYYAYHSRPNRSFALMGSALKVAQALGLQKESNWKMEDPILREVWRRLCWALYTAEVFSAISFGTPCNVHDSDWDVSFPGNIDDTSLTCPGFESVESYEDETFGPVTIASYQRYKFRLYRIASTITRNIYLRSGATLPEVVREIKAINHRLLQWEKCIPRELRLKYLKYNSGDRTIRRTIRTFQLQALTLQLSYDNIQLVLHRPLLTINRVPRWPDVGPEAGNDSDQIMLNVPNDAVDSMIRTSKYQCWVSSMRTSKIGEHAEILAASQNTHGAAYAGIQSFTAGVVLGIFALSDPLSDQAHQAKRAVSRIIKLPRLHRFRTTVSDQCGAILEELVRLVLAEEMKALLTEAESSRQEHVQHRLADERTTVDHHSPASVCGEQQHVVDGNDVSEQAAKLSDRSGTDAFELFSQHSFDLPRDIASGNFSDALVSLQDVFRDGRSGLNSRLGNGTRHQEQISLSSTPGTCLYPQLSSGTAAMSNSRVSNTFDGTSQVWIWDDMLWLPDGT</sequence>
<dbReference type="GO" id="GO:0008270">
    <property type="term" value="F:zinc ion binding"/>
    <property type="evidence" value="ECO:0007669"/>
    <property type="project" value="InterPro"/>
</dbReference>
<feature type="domain" description="Zn(2)-C6 fungal-type" evidence="7">
    <location>
        <begin position="20"/>
        <end position="49"/>
    </location>
</feature>
<evidence type="ECO:0000256" key="3">
    <source>
        <dbReference type="ARBA" id="ARBA00023125"/>
    </source>
</evidence>
<gene>
    <name evidence="8" type="ORF">Z519_11401</name>
</gene>
<evidence type="ECO:0000256" key="4">
    <source>
        <dbReference type="ARBA" id="ARBA00023163"/>
    </source>
</evidence>
<feature type="compositionally biased region" description="Polar residues" evidence="6">
    <location>
        <begin position="93"/>
        <end position="113"/>
    </location>
</feature>
<dbReference type="GO" id="GO:0000981">
    <property type="term" value="F:DNA-binding transcription factor activity, RNA polymerase II-specific"/>
    <property type="evidence" value="ECO:0007669"/>
    <property type="project" value="InterPro"/>
</dbReference>
<dbReference type="InterPro" id="IPR001138">
    <property type="entry name" value="Zn2Cys6_DnaBD"/>
</dbReference>
<keyword evidence="4" id="KW-0804">Transcription</keyword>
<dbReference type="GO" id="GO:0003677">
    <property type="term" value="F:DNA binding"/>
    <property type="evidence" value="ECO:0007669"/>
    <property type="project" value="UniProtKB-KW"/>
</dbReference>
<dbReference type="OrthoDB" id="6486656at2759"/>
<organism evidence="8 9">
    <name type="scientific">Cladophialophora bantiana (strain ATCC 10958 / CBS 173.52 / CDC B-1940 / NIH 8579)</name>
    <name type="common">Xylohypha bantiana</name>
    <dbReference type="NCBI Taxonomy" id="1442370"/>
    <lineage>
        <taxon>Eukaryota</taxon>
        <taxon>Fungi</taxon>
        <taxon>Dikarya</taxon>
        <taxon>Ascomycota</taxon>
        <taxon>Pezizomycotina</taxon>
        <taxon>Eurotiomycetes</taxon>
        <taxon>Chaetothyriomycetidae</taxon>
        <taxon>Chaetothyriales</taxon>
        <taxon>Herpotrichiellaceae</taxon>
        <taxon>Cladophialophora</taxon>
    </lineage>
</organism>
<evidence type="ECO:0000259" key="7">
    <source>
        <dbReference type="PROSITE" id="PS50048"/>
    </source>
</evidence>
<dbReference type="Proteomes" id="UP000053789">
    <property type="component" value="Unassembled WGS sequence"/>
</dbReference>
<dbReference type="SMART" id="SM00906">
    <property type="entry name" value="Fungal_trans"/>
    <property type="match status" value="1"/>
</dbReference>
<dbReference type="Pfam" id="PF00172">
    <property type="entry name" value="Zn_clus"/>
    <property type="match status" value="1"/>
</dbReference>
<proteinExistence type="predicted"/>
<keyword evidence="5" id="KW-0539">Nucleus</keyword>
<dbReference type="SMART" id="SM00066">
    <property type="entry name" value="GAL4"/>
    <property type="match status" value="1"/>
</dbReference>
<keyword evidence="9" id="KW-1185">Reference proteome</keyword>
<dbReference type="PANTHER" id="PTHR46910:SF8">
    <property type="entry name" value="ZN(II)2CYS6 TRANSCRIPTION FACTOR (EUROFUNG)"/>
    <property type="match status" value="1"/>
</dbReference>
<dbReference type="InterPro" id="IPR050987">
    <property type="entry name" value="AtrR-like"/>
</dbReference>
<keyword evidence="1" id="KW-0479">Metal-binding</keyword>
<dbReference type="GO" id="GO:0006351">
    <property type="term" value="P:DNA-templated transcription"/>
    <property type="evidence" value="ECO:0007669"/>
    <property type="project" value="InterPro"/>
</dbReference>
<dbReference type="Gene3D" id="4.10.240.10">
    <property type="entry name" value="Zn(2)-C6 fungal-type DNA-binding domain"/>
    <property type="match status" value="1"/>
</dbReference>
<name>A0A0D2FM73_CLAB1</name>
<dbReference type="HOGENOM" id="CLU_005767_2_1_1"/>
<feature type="region of interest" description="Disordered" evidence="6">
    <location>
        <begin position="53"/>
        <end position="121"/>
    </location>
</feature>
<dbReference type="PROSITE" id="PS00463">
    <property type="entry name" value="ZN2_CY6_FUNGAL_1"/>
    <property type="match status" value="1"/>
</dbReference>
<dbReference type="RefSeq" id="XP_016614486.1">
    <property type="nucleotide sequence ID" value="XM_016769113.1"/>
</dbReference>
<evidence type="ECO:0000313" key="9">
    <source>
        <dbReference type="Proteomes" id="UP000053789"/>
    </source>
</evidence>
<protein>
    <recommendedName>
        <fullName evidence="7">Zn(2)-C6 fungal-type domain-containing protein</fullName>
    </recommendedName>
</protein>
<dbReference type="PROSITE" id="PS50048">
    <property type="entry name" value="ZN2_CY6_FUNGAL_2"/>
    <property type="match status" value="1"/>
</dbReference>
<keyword evidence="2" id="KW-0805">Transcription regulation</keyword>
<evidence type="ECO:0000256" key="1">
    <source>
        <dbReference type="ARBA" id="ARBA00022723"/>
    </source>
</evidence>
<keyword evidence="3" id="KW-0238">DNA-binding</keyword>
<dbReference type="PANTHER" id="PTHR46910">
    <property type="entry name" value="TRANSCRIPTION FACTOR PDR1"/>
    <property type="match status" value="1"/>
</dbReference>
<dbReference type="AlphaFoldDB" id="A0A0D2FM73"/>
<evidence type="ECO:0000256" key="5">
    <source>
        <dbReference type="ARBA" id="ARBA00023242"/>
    </source>
</evidence>
<dbReference type="GeneID" id="27704329"/>
<dbReference type="Pfam" id="PF04082">
    <property type="entry name" value="Fungal_trans"/>
    <property type="match status" value="1"/>
</dbReference>
<dbReference type="CDD" id="cd12148">
    <property type="entry name" value="fungal_TF_MHR"/>
    <property type="match status" value="1"/>
</dbReference>
<dbReference type="SUPFAM" id="SSF57701">
    <property type="entry name" value="Zn2/Cys6 DNA-binding domain"/>
    <property type="match status" value="1"/>
</dbReference>
<evidence type="ECO:0000256" key="6">
    <source>
        <dbReference type="SAM" id="MobiDB-lite"/>
    </source>
</evidence>
<evidence type="ECO:0000313" key="8">
    <source>
        <dbReference type="EMBL" id="KIW87817.1"/>
    </source>
</evidence>
<accession>A0A0D2FM73</accession>
<dbReference type="InterPro" id="IPR036864">
    <property type="entry name" value="Zn2-C6_fun-type_DNA-bd_sf"/>
</dbReference>